<evidence type="ECO:0000256" key="1">
    <source>
        <dbReference type="SAM" id="SignalP"/>
    </source>
</evidence>
<sequence>MVSPRTALARAAVVLGVLAAPLLAPATAHADASYTCTGGYAFLSPIPVIGPYEVSGTGCTGSGAGEPGTITIPSGTYGCGRVWELPGGNFRGIQCEG</sequence>
<accession>A0ABN3Y4G6</accession>
<protein>
    <recommendedName>
        <fullName evidence="4">Secreted protein</fullName>
    </recommendedName>
</protein>
<evidence type="ECO:0008006" key="4">
    <source>
        <dbReference type="Google" id="ProtNLM"/>
    </source>
</evidence>
<feature type="signal peptide" evidence="1">
    <location>
        <begin position="1"/>
        <end position="30"/>
    </location>
</feature>
<keyword evidence="1" id="KW-0732">Signal</keyword>
<name>A0ABN3Y4G6_9ACTN</name>
<gene>
    <name evidence="2" type="ORF">GCM10017559_40640</name>
</gene>
<evidence type="ECO:0000313" key="3">
    <source>
        <dbReference type="Proteomes" id="UP001499930"/>
    </source>
</evidence>
<keyword evidence="3" id="KW-1185">Reference proteome</keyword>
<evidence type="ECO:0000313" key="2">
    <source>
        <dbReference type="EMBL" id="GAA3013333.1"/>
    </source>
</evidence>
<proteinExistence type="predicted"/>
<organism evidence="2 3">
    <name type="scientific">Streptosporangium longisporum</name>
    <dbReference type="NCBI Taxonomy" id="46187"/>
    <lineage>
        <taxon>Bacteria</taxon>
        <taxon>Bacillati</taxon>
        <taxon>Actinomycetota</taxon>
        <taxon>Actinomycetes</taxon>
        <taxon>Streptosporangiales</taxon>
        <taxon>Streptosporangiaceae</taxon>
        <taxon>Streptosporangium</taxon>
    </lineage>
</organism>
<feature type="chain" id="PRO_5047440064" description="Secreted protein" evidence="1">
    <location>
        <begin position="31"/>
        <end position="97"/>
    </location>
</feature>
<dbReference type="Proteomes" id="UP001499930">
    <property type="component" value="Unassembled WGS sequence"/>
</dbReference>
<reference evidence="2 3" key="1">
    <citation type="journal article" date="2019" name="Int. J. Syst. Evol. Microbiol.">
        <title>The Global Catalogue of Microorganisms (GCM) 10K type strain sequencing project: providing services to taxonomists for standard genome sequencing and annotation.</title>
        <authorList>
            <consortium name="The Broad Institute Genomics Platform"/>
            <consortium name="The Broad Institute Genome Sequencing Center for Infectious Disease"/>
            <person name="Wu L."/>
            <person name="Ma J."/>
        </authorList>
    </citation>
    <scope>NUCLEOTIDE SEQUENCE [LARGE SCALE GENOMIC DNA]</scope>
    <source>
        <strain evidence="2 3">JCM 3106</strain>
    </source>
</reference>
<comment type="caution">
    <text evidence="2">The sequence shown here is derived from an EMBL/GenBank/DDBJ whole genome shotgun (WGS) entry which is preliminary data.</text>
</comment>
<dbReference type="EMBL" id="BAAAWD010000010">
    <property type="protein sequence ID" value="GAA3013333.1"/>
    <property type="molecule type" value="Genomic_DNA"/>
</dbReference>